<proteinExistence type="predicted"/>
<evidence type="ECO:0000259" key="4">
    <source>
        <dbReference type="PROSITE" id="PS01124"/>
    </source>
</evidence>
<keyword evidence="2" id="KW-0238">DNA-binding</keyword>
<dbReference type="InterPro" id="IPR050204">
    <property type="entry name" value="AraC_XylS_family_regulators"/>
</dbReference>
<keyword evidence="1" id="KW-0805">Transcription regulation</keyword>
<feature type="non-terminal residue" evidence="5">
    <location>
        <position position="206"/>
    </location>
</feature>
<evidence type="ECO:0000256" key="3">
    <source>
        <dbReference type="ARBA" id="ARBA00023163"/>
    </source>
</evidence>
<dbReference type="GO" id="GO:0003700">
    <property type="term" value="F:DNA-binding transcription factor activity"/>
    <property type="evidence" value="ECO:0007669"/>
    <property type="project" value="InterPro"/>
</dbReference>
<evidence type="ECO:0000313" key="6">
    <source>
        <dbReference type="Proteomes" id="UP000051863"/>
    </source>
</evidence>
<dbReference type="InterPro" id="IPR018060">
    <property type="entry name" value="HTH_AraC"/>
</dbReference>
<dbReference type="InterPro" id="IPR009057">
    <property type="entry name" value="Homeodomain-like_sf"/>
</dbReference>
<sequence length="206" mass="21934">MQCGDALSFRSYGPAGHSHSHAHLQLVLPLHGSLELEIEGRGGRLDAARGALVLPGAAHVQSGNGRNRFLIVDCDSALLARSQLERAQQRPFLQVSGAARSLLEFIEIRTGTQPNVSTALAQHALPLLLDALFAAPVAAAPSGAALRRLSAQILEAPGQAWSLARMAQVAGVGLTALHGLFKREYGLTPAQWLLQQRLQLAQRQLA</sequence>
<comment type="caution">
    <text evidence="5">The sequence shown here is derived from an EMBL/GenBank/DDBJ whole genome shotgun (WGS) entry which is preliminary data.</text>
</comment>
<name>A0A0R0CPR2_9GAMM</name>
<dbReference type="PATRIC" id="fig|405446.3.peg.1019"/>
<dbReference type="PROSITE" id="PS01124">
    <property type="entry name" value="HTH_ARAC_FAMILY_2"/>
    <property type="match status" value="1"/>
</dbReference>
<evidence type="ECO:0000256" key="2">
    <source>
        <dbReference type="ARBA" id="ARBA00023125"/>
    </source>
</evidence>
<gene>
    <name evidence="5" type="ORF">ABB27_07860</name>
</gene>
<dbReference type="Gene3D" id="1.10.10.60">
    <property type="entry name" value="Homeodomain-like"/>
    <property type="match status" value="1"/>
</dbReference>
<dbReference type="GO" id="GO:0043565">
    <property type="term" value="F:sequence-specific DNA binding"/>
    <property type="evidence" value="ECO:0007669"/>
    <property type="project" value="InterPro"/>
</dbReference>
<protein>
    <recommendedName>
        <fullName evidence="4">HTH araC/xylS-type domain-containing protein</fullName>
    </recommendedName>
</protein>
<dbReference type="EMBL" id="LDJJ01000025">
    <property type="protein sequence ID" value="KRG68218.1"/>
    <property type="molecule type" value="Genomic_DNA"/>
</dbReference>
<organism evidence="5 6">
    <name type="scientific">Stenotrophomonas terrae</name>
    <dbReference type="NCBI Taxonomy" id="405446"/>
    <lineage>
        <taxon>Bacteria</taxon>
        <taxon>Pseudomonadati</taxon>
        <taxon>Pseudomonadota</taxon>
        <taxon>Gammaproteobacteria</taxon>
        <taxon>Lysobacterales</taxon>
        <taxon>Lysobacteraceae</taxon>
        <taxon>Stenotrophomonas</taxon>
    </lineage>
</organism>
<feature type="domain" description="HTH araC/xylS-type" evidence="4">
    <location>
        <begin position="147"/>
        <end position="206"/>
    </location>
</feature>
<dbReference type="SUPFAM" id="SSF46689">
    <property type="entry name" value="Homeodomain-like"/>
    <property type="match status" value="1"/>
</dbReference>
<evidence type="ECO:0000313" key="5">
    <source>
        <dbReference type="EMBL" id="KRG68218.1"/>
    </source>
</evidence>
<keyword evidence="6" id="KW-1185">Reference proteome</keyword>
<reference evidence="5 6" key="1">
    <citation type="submission" date="2015-05" db="EMBL/GenBank/DDBJ databases">
        <title>Genome sequencing and analysis of members of genus Stenotrophomonas.</title>
        <authorList>
            <person name="Patil P.P."/>
            <person name="Midha S."/>
            <person name="Patil P.B."/>
        </authorList>
    </citation>
    <scope>NUCLEOTIDE SEQUENCE [LARGE SCALE GENOMIC DNA]</scope>
    <source>
        <strain evidence="5 6">DSM 18941</strain>
    </source>
</reference>
<dbReference type="AlphaFoldDB" id="A0A0R0CPR2"/>
<accession>A0A0R0CPR2</accession>
<dbReference type="PANTHER" id="PTHR46796">
    <property type="entry name" value="HTH-TYPE TRANSCRIPTIONAL ACTIVATOR RHAS-RELATED"/>
    <property type="match status" value="1"/>
</dbReference>
<keyword evidence="3" id="KW-0804">Transcription</keyword>
<dbReference type="Proteomes" id="UP000051863">
    <property type="component" value="Unassembled WGS sequence"/>
</dbReference>
<dbReference type="Pfam" id="PF00165">
    <property type="entry name" value="HTH_AraC"/>
    <property type="match status" value="1"/>
</dbReference>
<evidence type="ECO:0000256" key="1">
    <source>
        <dbReference type="ARBA" id="ARBA00023015"/>
    </source>
</evidence>